<feature type="transmembrane region" description="Helical" evidence="1">
    <location>
        <begin position="29"/>
        <end position="48"/>
    </location>
</feature>
<feature type="non-terminal residue" evidence="2">
    <location>
        <position position="244"/>
    </location>
</feature>
<dbReference type="AlphaFoldDB" id="A0AAE0KSQ7"/>
<feature type="transmembrane region" description="Helical" evidence="1">
    <location>
        <begin position="60"/>
        <end position="80"/>
    </location>
</feature>
<keyword evidence="1" id="KW-1133">Transmembrane helix</keyword>
<evidence type="ECO:0008006" key="4">
    <source>
        <dbReference type="Google" id="ProtNLM"/>
    </source>
</evidence>
<proteinExistence type="predicted"/>
<dbReference type="Proteomes" id="UP001190700">
    <property type="component" value="Unassembled WGS sequence"/>
</dbReference>
<sequence length="244" mass="26997">MESDQMIVEAERRAACEAGRARRKAQRALRNRSFVGTMITGSISTLMIACKDKFVNSKLINSATTLGVSSTLGFLFCLGYSQWKLLKPDYTDPEEVDEYKQLFRRDLNAFLRAHRPEDIFGTFENFAEALERLLVDKSFSEVMLTLSGDRLLGLMENDSVTLMFRAAFSKWAVGAGSASSPASSSRVELLELAHIEQQSYFESLVLMDADATLVFEEALSAAAAGATLTSITSFLTESNLVNLR</sequence>
<evidence type="ECO:0000313" key="2">
    <source>
        <dbReference type="EMBL" id="KAK3259397.1"/>
    </source>
</evidence>
<keyword evidence="1" id="KW-0812">Transmembrane</keyword>
<reference evidence="2 3" key="1">
    <citation type="journal article" date="2015" name="Genome Biol. Evol.">
        <title>Comparative Genomics of a Bacterivorous Green Alga Reveals Evolutionary Causalities and Consequences of Phago-Mixotrophic Mode of Nutrition.</title>
        <authorList>
            <person name="Burns J.A."/>
            <person name="Paasch A."/>
            <person name="Narechania A."/>
            <person name="Kim E."/>
        </authorList>
    </citation>
    <scope>NUCLEOTIDE SEQUENCE [LARGE SCALE GENOMIC DNA]</scope>
    <source>
        <strain evidence="2 3">PLY_AMNH</strain>
    </source>
</reference>
<gene>
    <name evidence="2" type="ORF">CYMTET_31602</name>
</gene>
<accession>A0AAE0KSQ7</accession>
<evidence type="ECO:0000256" key="1">
    <source>
        <dbReference type="SAM" id="Phobius"/>
    </source>
</evidence>
<evidence type="ECO:0000313" key="3">
    <source>
        <dbReference type="Proteomes" id="UP001190700"/>
    </source>
</evidence>
<dbReference type="EMBL" id="LGRX02018774">
    <property type="protein sequence ID" value="KAK3259397.1"/>
    <property type="molecule type" value="Genomic_DNA"/>
</dbReference>
<organism evidence="2 3">
    <name type="scientific">Cymbomonas tetramitiformis</name>
    <dbReference type="NCBI Taxonomy" id="36881"/>
    <lineage>
        <taxon>Eukaryota</taxon>
        <taxon>Viridiplantae</taxon>
        <taxon>Chlorophyta</taxon>
        <taxon>Pyramimonadophyceae</taxon>
        <taxon>Pyramimonadales</taxon>
        <taxon>Pyramimonadaceae</taxon>
        <taxon>Cymbomonas</taxon>
    </lineage>
</organism>
<keyword evidence="1" id="KW-0472">Membrane</keyword>
<name>A0AAE0KSQ7_9CHLO</name>
<comment type="caution">
    <text evidence="2">The sequence shown here is derived from an EMBL/GenBank/DDBJ whole genome shotgun (WGS) entry which is preliminary data.</text>
</comment>
<keyword evidence="3" id="KW-1185">Reference proteome</keyword>
<protein>
    <recommendedName>
        <fullName evidence="4">Transmembrane protein</fullName>
    </recommendedName>
</protein>